<sequence length="467" mass="51854">MFVANVTSLKTRQSWKRLELGCKRHSCVFRRLSVYSKVQVAIVGGGMAGLTVASILQQHNVEYCLLEAKSYLGGRVATDNFKGFLLDHGFQVFIESYPEVRKCIHSDSLDLHYFEPGALIRTNTGFHLVADPFRRPLSIFQSIQSPIGSFSDKIRVAWLRNRVLSTGVGNSSSHKTFLSTKEYLQSFGFSCSITQQFFRPFLRGIFLSELEEQYFEDFLFIFSMFSQCYASLPAKGMGSIPAQLAATLDPHAIHLDTQVKSLRGLLHLELDTGEKMMAQKVVIATDGPQASQLLQPTANPNLPPYFSSCCLYFSSSLPVPISLPILVLNGTTETSPRCLINNICFPNKIAPSYAPSDRNLISVTLQTNAVSSSSSIDRLVTETKKELSNWFDPDLVAEWEFLRAYRIHHALPKRTSAVLSNPPPNKISEDVFLCGDYCDSPTLNGAIASGRRAATQVLTSLGIEPKK</sequence>
<comment type="caution">
    <text evidence="6">The sequence shown here is derived from an EMBL/GenBank/DDBJ whole genome shotgun (WGS) entry which is preliminary data.</text>
</comment>
<evidence type="ECO:0000256" key="3">
    <source>
        <dbReference type="PIRSR" id="PIRSR601613-1"/>
    </source>
</evidence>
<comment type="similarity">
    <text evidence="4">Belongs to the flavin monoamine oxidase family.</text>
</comment>
<dbReference type="Gene3D" id="3.50.50.60">
    <property type="entry name" value="FAD/NAD(P)-binding domain"/>
    <property type="match status" value="2"/>
</dbReference>
<keyword evidence="4" id="KW-0285">Flavoprotein</keyword>
<dbReference type="GO" id="GO:0016491">
    <property type="term" value="F:oxidoreductase activity"/>
    <property type="evidence" value="ECO:0007669"/>
    <property type="project" value="UniProtKB-KW"/>
</dbReference>
<proteinExistence type="inferred from homology"/>
<comment type="cofactor">
    <cofactor evidence="1 4">
        <name>FAD</name>
        <dbReference type="ChEBI" id="CHEBI:57692"/>
    </cofactor>
</comment>
<dbReference type="EC" id="1.4.3.-" evidence="4"/>
<keyword evidence="4" id="KW-0274">FAD</keyword>
<dbReference type="InterPro" id="IPR001613">
    <property type="entry name" value="Flavin_amine_oxidase"/>
</dbReference>
<gene>
    <name evidence="6" type="ORF">GAYE_SCF35G5079</name>
</gene>
<feature type="binding site" evidence="3">
    <location>
        <begin position="67"/>
        <end position="68"/>
    </location>
    <ligand>
        <name>FAD</name>
        <dbReference type="ChEBI" id="CHEBI:57692"/>
    </ligand>
</feature>
<dbReference type="InterPro" id="IPR036188">
    <property type="entry name" value="FAD/NAD-bd_sf"/>
</dbReference>
<evidence type="ECO:0000313" key="7">
    <source>
        <dbReference type="Proteomes" id="UP001300502"/>
    </source>
</evidence>
<dbReference type="Proteomes" id="UP001300502">
    <property type="component" value="Unassembled WGS sequence"/>
</dbReference>
<feature type="domain" description="Amine oxidase" evidence="5">
    <location>
        <begin position="47"/>
        <end position="458"/>
    </location>
</feature>
<keyword evidence="2 4" id="KW-0560">Oxidoreductase</keyword>
<accession>A0AAV9II88</accession>
<evidence type="ECO:0000313" key="6">
    <source>
        <dbReference type="EMBL" id="KAK4527157.1"/>
    </source>
</evidence>
<organism evidence="6 7">
    <name type="scientific">Galdieria yellowstonensis</name>
    <dbReference type="NCBI Taxonomy" id="3028027"/>
    <lineage>
        <taxon>Eukaryota</taxon>
        <taxon>Rhodophyta</taxon>
        <taxon>Bangiophyceae</taxon>
        <taxon>Galdieriales</taxon>
        <taxon>Galdieriaceae</taxon>
        <taxon>Galdieria</taxon>
    </lineage>
</organism>
<dbReference type="AlphaFoldDB" id="A0AAV9II88"/>
<evidence type="ECO:0000256" key="4">
    <source>
        <dbReference type="RuleBase" id="RU362067"/>
    </source>
</evidence>
<evidence type="ECO:0000256" key="1">
    <source>
        <dbReference type="ARBA" id="ARBA00001974"/>
    </source>
</evidence>
<reference evidence="6 7" key="1">
    <citation type="submission" date="2022-07" db="EMBL/GenBank/DDBJ databases">
        <title>Genome-wide signatures of adaptation to extreme environments.</title>
        <authorList>
            <person name="Cho C.H."/>
            <person name="Yoon H.S."/>
        </authorList>
    </citation>
    <scope>NUCLEOTIDE SEQUENCE [LARGE SCALE GENOMIC DNA]</scope>
    <source>
        <strain evidence="6 7">108.79 E11</strain>
    </source>
</reference>
<name>A0AAV9II88_9RHOD</name>
<dbReference type="PRINTS" id="PR00757">
    <property type="entry name" value="AMINEOXDASEF"/>
</dbReference>
<dbReference type="SUPFAM" id="SSF51905">
    <property type="entry name" value="FAD/NAD(P)-binding domain"/>
    <property type="match status" value="1"/>
</dbReference>
<feature type="binding site" evidence="3">
    <location>
        <position position="259"/>
    </location>
    <ligand>
        <name>FAD</name>
        <dbReference type="ChEBI" id="CHEBI:57692"/>
    </ligand>
</feature>
<evidence type="ECO:0000256" key="2">
    <source>
        <dbReference type="ARBA" id="ARBA00023002"/>
    </source>
</evidence>
<protein>
    <recommendedName>
        <fullName evidence="4">Amine oxidase</fullName>
        <ecNumber evidence="4">1.4.3.-</ecNumber>
    </recommendedName>
</protein>
<dbReference type="InterPro" id="IPR002937">
    <property type="entry name" value="Amino_oxidase"/>
</dbReference>
<dbReference type="Pfam" id="PF01593">
    <property type="entry name" value="Amino_oxidase"/>
    <property type="match status" value="1"/>
</dbReference>
<evidence type="ECO:0000259" key="5">
    <source>
        <dbReference type="Pfam" id="PF01593"/>
    </source>
</evidence>
<dbReference type="EMBL" id="JANCYU010000048">
    <property type="protein sequence ID" value="KAK4527157.1"/>
    <property type="molecule type" value="Genomic_DNA"/>
</dbReference>
<dbReference type="PANTHER" id="PTHR42841">
    <property type="entry name" value="AMINE OXIDASE"/>
    <property type="match status" value="1"/>
</dbReference>
<keyword evidence="7" id="KW-1185">Reference proteome</keyword>